<dbReference type="Proteomes" id="UP000643403">
    <property type="component" value="Unassembled WGS sequence"/>
</dbReference>
<organism evidence="2 3">
    <name type="scientific">Cognatilysobacter xinjiangensis</name>
    <dbReference type="NCBI Taxonomy" id="546892"/>
    <lineage>
        <taxon>Bacteria</taxon>
        <taxon>Pseudomonadati</taxon>
        <taxon>Pseudomonadota</taxon>
        <taxon>Gammaproteobacteria</taxon>
        <taxon>Lysobacterales</taxon>
        <taxon>Lysobacteraceae</taxon>
        <taxon>Cognatilysobacter</taxon>
    </lineage>
</organism>
<feature type="chain" id="PRO_5045474139" description="Dicarboxylate transport" evidence="1">
    <location>
        <begin position="28"/>
        <end position="675"/>
    </location>
</feature>
<evidence type="ECO:0000313" key="3">
    <source>
        <dbReference type="Proteomes" id="UP000643403"/>
    </source>
</evidence>
<keyword evidence="1" id="KW-0732">Signal</keyword>
<sequence length="675" mass="71786">MLPRMPILRALLAVLFATLVVAMPAQARSAHARIARVASPVGTMAGVRVDLDWPAGATQGALRLRAERVDAPDLGFRFASLDWRCVLRRDGWSRWQCEGPAQTTAGTMRLAVDIDEKGLDAELVRGPSRISVERRGDARDPTRVDLTAIPLAWLHGLLAKAWPQGQLKAGEGDARLRITTPADGLRIAGPLALRGVAFDTPDGTIAAEGMSAQLDLDMLLGDTDRVALRGRLGGGEALFGSAYLAMSGRMADVAIEAEQRGACCWRIPRFDWRDDGVLQAGGAVEFGPDTALRSMQAQLRSDDLSRLRDPYLSGWLGAAGLGDLALRGALHARIALRNGELESLDGTLSGVDVDDPRGRFALHGLGGDMRFSAAGPVDSRLSWDSGHVYELGFGEATLPMRSEQGRLAFASPVDIPMLGGRLHFDHLAVQPPAGGVGASAQFGLDVQSLDIGELSKALGLPAFTGELSGRIPNARYSAQQLVFDGGLSMALFGGRLDVSALSMERPLGVAPTLSADIAFDDIDLESLTGVLGFGSITGKLDGRIGGLRLVDWEPVTFDASLRTERHRGVRQRISQRAVQDLSSVGDASFVSSLQSQLIGLFDDFAYSALGIDCRLADGVCQMGGLDARGPDSFTIVRGGGIPWLTVVGINRRVDWPTLVERLVAVGKGDAKPVVD</sequence>
<evidence type="ECO:0000313" key="2">
    <source>
        <dbReference type="EMBL" id="GGZ61445.1"/>
    </source>
</evidence>
<dbReference type="EMBL" id="BMXY01000001">
    <property type="protein sequence ID" value="GGZ61445.1"/>
    <property type="molecule type" value="Genomic_DNA"/>
</dbReference>
<feature type="signal peptide" evidence="1">
    <location>
        <begin position="1"/>
        <end position="27"/>
    </location>
</feature>
<comment type="caution">
    <text evidence="2">The sequence shown here is derived from an EMBL/GenBank/DDBJ whole genome shotgun (WGS) entry which is preliminary data.</text>
</comment>
<proteinExistence type="predicted"/>
<gene>
    <name evidence="2" type="ORF">GCM10008101_14390</name>
</gene>
<keyword evidence="3" id="KW-1185">Reference proteome</keyword>
<accession>A0ABQ3BYG5</accession>
<protein>
    <recommendedName>
        <fullName evidence="4">Dicarboxylate transport</fullName>
    </recommendedName>
</protein>
<evidence type="ECO:0008006" key="4">
    <source>
        <dbReference type="Google" id="ProtNLM"/>
    </source>
</evidence>
<evidence type="ECO:0000256" key="1">
    <source>
        <dbReference type="SAM" id="SignalP"/>
    </source>
</evidence>
<reference evidence="3" key="1">
    <citation type="journal article" date="2019" name="Int. J. Syst. Evol. Microbiol.">
        <title>The Global Catalogue of Microorganisms (GCM) 10K type strain sequencing project: providing services to taxonomists for standard genome sequencing and annotation.</title>
        <authorList>
            <consortium name="The Broad Institute Genomics Platform"/>
            <consortium name="The Broad Institute Genome Sequencing Center for Infectious Disease"/>
            <person name="Wu L."/>
            <person name="Ma J."/>
        </authorList>
    </citation>
    <scope>NUCLEOTIDE SEQUENCE [LARGE SCALE GENOMIC DNA]</scope>
    <source>
        <strain evidence="3">KCTC 22558</strain>
    </source>
</reference>
<name>A0ABQ3BYG5_9GAMM</name>